<keyword evidence="4" id="KW-1185">Reference proteome</keyword>
<reference evidence="2 4" key="1">
    <citation type="submission" date="2024-10" db="EMBL/GenBank/DDBJ databases">
        <authorList>
            <person name="Kim D."/>
        </authorList>
    </citation>
    <scope>NUCLEOTIDE SEQUENCE [LARGE SCALE GENOMIC DNA]</scope>
    <source>
        <strain evidence="2">BH-2024</strain>
    </source>
</reference>
<feature type="compositionally biased region" description="Pro residues" evidence="1">
    <location>
        <begin position="140"/>
        <end position="150"/>
    </location>
</feature>
<evidence type="ECO:0000313" key="4">
    <source>
        <dbReference type="Proteomes" id="UP001620626"/>
    </source>
</evidence>
<dbReference type="AlphaFoldDB" id="A0ABD2IST8"/>
<protein>
    <submittedName>
        <fullName evidence="2">Uncharacterized protein</fullName>
    </submittedName>
</protein>
<organism evidence="2 4">
    <name type="scientific">Heterodera trifolii</name>
    <dbReference type="NCBI Taxonomy" id="157864"/>
    <lineage>
        <taxon>Eukaryota</taxon>
        <taxon>Metazoa</taxon>
        <taxon>Ecdysozoa</taxon>
        <taxon>Nematoda</taxon>
        <taxon>Chromadorea</taxon>
        <taxon>Rhabditida</taxon>
        <taxon>Tylenchina</taxon>
        <taxon>Tylenchomorpha</taxon>
        <taxon>Tylenchoidea</taxon>
        <taxon>Heteroderidae</taxon>
        <taxon>Heteroderinae</taxon>
        <taxon>Heterodera</taxon>
    </lineage>
</organism>
<evidence type="ECO:0000313" key="2">
    <source>
        <dbReference type="EMBL" id="KAL3082291.1"/>
    </source>
</evidence>
<feature type="compositionally biased region" description="Basic residues" evidence="1">
    <location>
        <begin position="100"/>
        <end position="137"/>
    </location>
</feature>
<feature type="compositionally biased region" description="Basic and acidic residues" evidence="1">
    <location>
        <begin position="75"/>
        <end position="86"/>
    </location>
</feature>
<comment type="caution">
    <text evidence="2">The sequence shown here is derived from an EMBL/GenBank/DDBJ whole genome shotgun (WGS) entry which is preliminary data.</text>
</comment>
<gene>
    <name evidence="2" type="ORF">niasHT_031464</name>
    <name evidence="3" type="ORF">niasHT_032473</name>
</gene>
<accession>A0ABD2IST8</accession>
<evidence type="ECO:0000313" key="3">
    <source>
        <dbReference type="EMBL" id="KAL3085876.1"/>
    </source>
</evidence>
<sequence>MFKNRALISDPSRLLTDEEIWLQIRSARRHFLQPQLQSAPIVSPPCAIPIVEESAAAVDQGGSIQDASEVSLSHSAEKSPVRDVPKEYPPLHPRYFSPNFRRRSPVRHRSTPLRAPPPRRRWSPPRRRWSPPRRRWSPVRPSPRPLPRHGPPSRRSEMNAHSSVTRFFPTPPMPKPLNRIGSLKAPMMPQFLTHEQPPSRIQNFEMTYNHCTMTQNFSKM</sequence>
<dbReference type="EMBL" id="JBICBT010001112">
    <property type="protein sequence ID" value="KAL3082291.1"/>
    <property type="molecule type" value="Genomic_DNA"/>
</dbReference>
<feature type="compositionally biased region" description="Polar residues" evidence="1">
    <location>
        <begin position="62"/>
        <end position="74"/>
    </location>
</feature>
<dbReference type="EMBL" id="JBICBT010001052">
    <property type="protein sequence ID" value="KAL3085876.1"/>
    <property type="molecule type" value="Genomic_DNA"/>
</dbReference>
<name>A0ABD2IST8_9BILA</name>
<evidence type="ECO:0000256" key="1">
    <source>
        <dbReference type="SAM" id="MobiDB-lite"/>
    </source>
</evidence>
<proteinExistence type="predicted"/>
<feature type="region of interest" description="Disordered" evidence="1">
    <location>
        <begin position="59"/>
        <end position="175"/>
    </location>
</feature>
<dbReference type="Proteomes" id="UP001620626">
    <property type="component" value="Unassembled WGS sequence"/>
</dbReference>